<dbReference type="EMBL" id="OU893335">
    <property type="protein sequence ID" value="CAG9791956.1"/>
    <property type="molecule type" value="Genomic_DNA"/>
</dbReference>
<dbReference type="AlphaFoldDB" id="A0A9N9R7S3"/>
<feature type="signal peptide" evidence="1">
    <location>
        <begin position="1"/>
        <end position="23"/>
    </location>
</feature>
<feature type="chain" id="PRO_5040311784" evidence="1">
    <location>
        <begin position="24"/>
        <end position="98"/>
    </location>
</feature>
<dbReference type="Proteomes" id="UP001153714">
    <property type="component" value="Chromosome 4"/>
</dbReference>
<evidence type="ECO:0000313" key="3">
    <source>
        <dbReference type="Proteomes" id="UP001153714"/>
    </source>
</evidence>
<protein>
    <submittedName>
        <fullName evidence="2">Uncharacterized protein</fullName>
    </submittedName>
</protein>
<sequence length="98" mass="11027">MTLMFIRIVVLVIVSYILFHVDSAPSVGRDTLNIFGNPFKDFIKSISHKEEKVNVTTLKPNNIEAGSMIIAPLNVESEACRNNKTEMDINGVCRMIWS</sequence>
<organism evidence="2 3">
    <name type="scientific">Diatraea saccharalis</name>
    <name type="common">sugarcane borer</name>
    <dbReference type="NCBI Taxonomy" id="40085"/>
    <lineage>
        <taxon>Eukaryota</taxon>
        <taxon>Metazoa</taxon>
        <taxon>Ecdysozoa</taxon>
        <taxon>Arthropoda</taxon>
        <taxon>Hexapoda</taxon>
        <taxon>Insecta</taxon>
        <taxon>Pterygota</taxon>
        <taxon>Neoptera</taxon>
        <taxon>Endopterygota</taxon>
        <taxon>Lepidoptera</taxon>
        <taxon>Glossata</taxon>
        <taxon>Ditrysia</taxon>
        <taxon>Pyraloidea</taxon>
        <taxon>Crambidae</taxon>
        <taxon>Crambinae</taxon>
        <taxon>Diatraea</taxon>
    </lineage>
</organism>
<proteinExistence type="predicted"/>
<gene>
    <name evidence="2" type="ORF">DIATSA_LOCUS9536</name>
</gene>
<name>A0A9N9R7S3_9NEOP</name>
<reference evidence="2" key="1">
    <citation type="submission" date="2021-12" db="EMBL/GenBank/DDBJ databases">
        <authorList>
            <person name="King R."/>
        </authorList>
    </citation>
    <scope>NUCLEOTIDE SEQUENCE</scope>
</reference>
<evidence type="ECO:0000256" key="1">
    <source>
        <dbReference type="SAM" id="SignalP"/>
    </source>
</evidence>
<reference evidence="2" key="2">
    <citation type="submission" date="2022-10" db="EMBL/GenBank/DDBJ databases">
        <authorList>
            <consortium name="ENA_rothamsted_submissions"/>
            <consortium name="culmorum"/>
            <person name="King R."/>
        </authorList>
    </citation>
    <scope>NUCLEOTIDE SEQUENCE</scope>
</reference>
<evidence type="ECO:0000313" key="2">
    <source>
        <dbReference type="EMBL" id="CAG9791956.1"/>
    </source>
</evidence>
<accession>A0A9N9R7S3</accession>
<keyword evidence="3" id="KW-1185">Reference proteome</keyword>
<keyword evidence="1" id="KW-0732">Signal</keyword>